<sequence length="258" mass="28709">MRSRRWIYALALAGVLLAGYGFLVLNPEPTPLQRAQAAAEELRAAADRVTSYRADFTATFRQVVYSADFGWTGSMRATGRDWSATGDLKRSGKDWARLESVHHGDARYHKQTGQQLTLTQWHQFQGPRATNYFWYIGHEGVDTPPQPLPEFEPLAYLSVNSATEVTLSDLPGGGRRYAFAGNRWIPGGRMAATFDTFPYISYIPLVVDLDRDRRPVRVEVGPFNGSTLDDITITITLHDIGADVTVAPPPADQVVPER</sequence>
<evidence type="ECO:0000313" key="2">
    <source>
        <dbReference type="Proteomes" id="UP000619260"/>
    </source>
</evidence>
<accession>A0A8J3YLT9</accession>
<keyword evidence="2" id="KW-1185">Reference proteome</keyword>
<organism evidence="1 2">
    <name type="scientific">Virgisporangium aliadipatigenens</name>
    <dbReference type="NCBI Taxonomy" id="741659"/>
    <lineage>
        <taxon>Bacteria</taxon>
        <taxon>Bacillati</taxon>
        <taxon>Actinomycetota</taxon>
        <taxon>Actinomycetes</taxon>
        <taxon>Micromonosporales</taxon>
        <taxon>Micromonosporaceae</taxon>
        <taxon>Virgisporangium</taxon>
    </lineage>
</organism>
<comment type="caution">
    <text evidence="1">The sequence shown here is derived from an EMBL/GenBank/DDBJ whole genome shotgun (WGS) entry which is preliminary data.</text>
</comment>
<protein>
    <submittedName>
        <fullName evidence="1">Uncharacterized protein</fullName>
    </submittedName>
</protein>
<dbReference type="Proteomes" id="UP000619260">
    <property type="component" value="Unassembled WGS sequence"/>
</dbReference>
<gene>
    <name evidence="1" type="ORF">Val02_30040</name>
</gene>
<dbReference type="AlphaFoldDB" id="A0A8J3YLT9"/>
<proteinExistence type="predicted"/>
<dbReference type="EMBL" id="BOPF01000009">
    <property type="protein sequence ID" value="GIJ46118.1"/>
    <property type="molecule type" value="Genomic_DNA"/>
</dbReference>
<evidence type="ECO:0000313" key="1">
    <source>
        <dbReference type="EMBL" id="GIJ46118.1"/>
    </source>
</evidence>
<dbReference type="RefSeq" id="WP_203899648.1">
    <property type="nucleotide sequence ID" value="NZ_BOPF01000009.1"/>
</dbReference>
<name>A0A8J3YLT9_9ACTN</name>
<reference evidence="1" key="1">
    <citation type="submission" date="2021-01" db="EMBL/GenBank/DDBJ databases">
        <title>Whole genome shotgun sequence of Virgisporangium aliadipatigenens NBRC 105644.</title>
        <authorList>
            <person name="Komaki H."/>
            <person name="Tamura T."/>
        </authorList>
    </citation>
    <scope>NUCLEOTIDE SEQUENCE</scope>
    <source>
        <strain evidence="1">NBRC 105644</strain>
    </source>
</reference>